<dbReference type="AlphaFoldDB" id="A0A2R7YAE9"/>
<reference evidence="1 2" key="1">
    <citation type="submission" date="2017-04" db="EMBL/GenBank/DDBJ databases">
        <title>Draft Aigarchaeota genome from a New Zealand hot spring.</title>
        <authorList>
            <person name="Reysenbach A.-L."/>
            <person name="Donaho J.A."/>
            <person name="Gerhart J."/>
            <person name="Kelley J.F."/>
            <person name="Kouba K."/>
            <person name="Podar M."/>
            <person name="Stott M."/>
        </authorList>
    </citation>
    <scope>NUCLEOTIDE SEQUENCE [LARGE SCALE GENOMIC DNA]</scope>
    <source>
        <strain evidence="1">NZ13_MG1</strain>
    </source>
</reference>
<organism evidence="1 2">
    <name type="scientific">Candidatus Terraquivivens tikiterensis</name>
    <dbReference type="NCBI Taxonomy" id="1980982"/>
    <lineage>
        <taxon>Archaea</taxon>
        <taxon>Nitrososphaerota</taxon>
        <taxon>Candidatus Wolframiiraptoraceae</taxon>
        <taxon>Candidatus Terraquivivens</taxon>
    </lineage>
</organism>
<comment type="caution">
    <text evidence="1">The sequence shown here is derived from an EMBL/GenBank/DDBJ whole genome shotgun (WGS) entry which is preliminary data.</text>
</comment>
<dbReference type="InterPro" id="IPR019613">
    <property type="entry name" value="DUF4198"/>
</dbReference>
<dbReference type="EMBL" id="NDWU01000001">
    <property type="protein sequence ID" value="PUA34387.1"/>
    <property type="molecule type" value="Genomic_DNA"/>
</dbReference>
<evidence type="ECO:0000313" key="2">
    <source>
        <dbReference type="Proteomes" id="UP000244066"/>
    </source>
</evidence>
<evidence type="ECO:0000313" key="1">
    <source>
        <dbReference type="EMBL" id="PUA34387.1"/>
    </source>
</evidence>
<dbReference type="Pfam" id="PF10670">
    <property type="entry name" value="DUF4198"/>
    <property type="match status" value="1"/>
</dbReference>
<evidence type="ECO:0008006" key="3">
    <source>
        <dbReference type="Google" id="ProtNLM"/>
    </source>
</evidence>
<dbReference type="Proteomes" id="UP000244066">
    <property type="component" value="Unassembled WGS sequence"/>
</dbReference>
<proteinExistence type="predicted"/>
<accession>A0A2R7YAE9</accession>
<sequence length="264" mass="30706">MWLRRKKMRERSWKSPWGKNSNHVIWLEPNKAAYNVNEDVEIKVFWGSVRNPEVGEYEDWLAYLLDPEGARLELPIRREMLRFSGGKPFFFLAFKPRKSGPYTIMLENNYGVLNKLKDGDWTYGPKRYHRNVEESIYFYQYAKTIVPVGESTQGSTRVGNELEIITTKTGFYVNDIMELTLLCRGSPLPRAQIKAVYGIYPHIKEETAETDMNGKAGFHIKEKGVWLFVAEHKIMEGVDGEYDYKWLTATLSLPVRGIKNAKHD</sequence>
<protein>
    <recommendedName>
        <fullName evidence="3">DUF4198 domain-containing protein</fullName>
    </recommendedName>
</protein>
<name>A0A2R7YAE9_9ARCH</name>
<gene>
    <name evidence="1" type="ORF">B9J98_00660</name>
</gene>